<comment type="caution">
    <text evidence="1">The sequence shown here is derived from an EMBL/GenBank/DDBJ whole genome shotgun (WGS) entry which is preliminary data.</text>
</comment>
<dbReference type="SUPFAM" id="SSF49899">
    <property type="entry name" value="Concanavalin A-like lectins/glucanases"/>
    <property type="match status" value="1"/>
</dbReference>
<dbReference type="EMBL" id="CADEPM010000006">
    <property type="protein sequence ID" value="CAB3407315.1"/>
    <property type="molecule type" value="Genomic_DNA"/>
</dbReference>
<protein>
    <submittedName>
        <fullName evidence="1">Uncharacterized protein</fullName>
    </submittedName>
</protein>
<keyword evidence="2" id="KW-1185">Reference proteome</keyword>
<evidence type="ECO:0000313" key="1">
    <source>
        <dbReference type="EMBL" id="CAB3407315.1"/>
    </source>
</evidence>
<sequence length="159" mass="18712">MASWTPITDYQINTKLYYASGLAENDWLRLKGYTPPDCVTFPIYMHNKADNIFLYMNHQVNRNFTSFNYHITKWVECHRMGLILKLGANFDYKFKRHKKFIEFFTDDVSTYNFTIVTDSKLNYLRIPTNSCINVTSIYMHCDCRSINADVSVIKGCLNI</sequence>
<organism evidence="1 2">
    <name type="scientific">Caenorhabditis bovis</name>
    <dbReference type="NCBI Taxonomy" id="2654633"/>
    <lineage>
        <taxon>Eukaryota</taxon>
        <taxon>Metazoa</taxon>
        <taxon>Ecdysozoa</taxon>
        <taxon>Nematoda</taxon>
        <taxon>Chromadorea</taxon>
        <taxon>Rhabditida</taxon>
        <taxon>Rhabditina</taxon>
        <taxon>Rhabditomorpha</taxon>
        <taxon>Rhabditoidea</taxon>
        <taxon>Rhabditidae</taxon>
        <taxon>Peloderinae</taxon>
        <taxon>Caenorhabditis</taxon>
    </lineage>
</organism>
<accession>A0A8S1F3D4</accession>
<dbReference type="InterPro" id="IPR013320">
    <property type="entry name" value="ConA-like_dom_sf"/>
</dbReference>
<dbReference type="AlphaFoldDB" id="A0A8S1F3D4"/>
<proteinExistence type="predicted"/>
<evidence type="ECO:0000313" key="2">
    <source>
        <dbReference type="Proteomes" id="UP000494206"/>
    </source>
</evidence>
<dbReference type="Proteomes" id="UP000494206">
    <property type="component" value="Unassembled WGS sequence"/>
</dbReference>
<gene>
    <name evidence="1" type="ORF">CBOVIS_LOCUS9263</name>
</gene>
<dbReference type="Gene3D" id="2.60.120.200">
    <property type="match status" value="1"/>
</dbReference>
<reference evidence="1 2" key="1">
    <citation type="submission" date="2020-04" db="EMBL/GenBank/DDBJ databases">
        <authorList>
            <person name="Laetsch R D."/>
            <person name="Stevens L."/>
            <person name="Kumar S."/>
            <person name="Blaxter L. M."/>
        </authorList>
    </citation>
    <scope>NUCLEOTIDE SEQUENCE [LARGE SCALE GENOMIC DNA]</scope>
</reference>
<name>A0A8S1F3D4_9PELO</name>